<dbReference type="EMBL" id="BIMN01000005">
    <property type="protein sequence ID" value="GCE63875.1"/>
    <property type="molecule type" value="Genomic_DNA"/>
</dbReference>
<dbReference type="Proteomes" id="UP000324831">
    <property type="component" value="Unassembled WGS sequence"/>
</dbReference>
<organism evidence="1 2">
    <name type="scientific">Candidatus Mycoplasma haematohominis</name>
    <dbReference type="NCBI Taxonomy" id="1494318"/>
    <lineage>
        <taxon>Bacteria</taxon>
        <taxon>Bacillati</taxon>
        <taxon>Mycoplasmatota</taxon>
        <taxon>Mollicutes</taxon>
        <taxon>Mycoplasmataceae</taxon>
        <taxon>Mycoplasma</taxon>
    </lineage>
</organism>
<dbReference type="AlphaFoldDB" id="A0A478FUS7"/>
<gene>
    <name evidence="1" type="ORF">MHSWG343_08820</name>
</gene>
<accession>A0A478FUS7</accession>
<reference evidence="1 2" key="1">
    <citation type="submission" date="2019-01" db="EMBL/GenBank/DDBJ databases">
        <title>Draft genome sequences of Candidatus Mycoplasma haemohominis SWG34-3 identified from a patient with pyrexia, anemia and liver dysfunction.</title>
        <authorList>
            <person name="Sekizuka T."/>
            <person name="Hattori N."/>
            <person name="Katano H."/>
            <person name="Takuma T."/>
            <person name="Ito T."/>
            <person name="Arai N."/>
            <person name="Yanai R."/>
            <person name="Ishii S."/>
            <person name="Miura Y."/>
            <person name="Tokunaga T."/>
            <person name="Watanabe H."/>
            <person name="Nomura N."/>
            <person name="Eguchi J."/>
            <person name="Arai T."/>
            <person name="Hasegawa H."/>
            <person name="Nakamaki T."/>
            <person name="Wakita T."/>
            <person name="Niki Y."/>
            <person name="Kuroda M."/>
        </authorList>
    </citation>
    <scope>NUCLEOTIDE SEQUENCE [LARGE SCALE GENOMIC DNA]</scope>
    <source>
        <strain evidence="1">SWG34-3</strain>
    </source>
</reference>
<sequence length="388" mass="45226">MRIFDYFFNRYGIPLLVVGSTGTGIKLYFGKVGYLTSGNSEIFSSLEELENLNNFQADDPNTQPSLPPKPKVNTFSDQIDKQKFTLFTESTTEEVIRNVMFQRLYPNKDDGFTYSKDQLFKGGVSFKFKEKTFNSKDGTKHLKTIEKPDSTEVNKFKEACLKALQTEYTEANGGSDQVARLREWCTEPKVKDVLGRHKFHVFSDDKYKDKADENIKKILFGWFKEDGNHKWWEKQSFLSENEIQQILKEKPTGFKNESEITPENIKIVKDKCLVELDKKFERENFYLTKDFVDQMADQPSPKPKVDAFQEVALFCSEPTTAEDYVRDAMQGNFKADFEDKDKKDYCYFDNKQITDYKKVSTTDPFEGKTFWCAVRLLYETKNPPNNKH</sequence>
<evidence type="ECO:0000313" key="2">
    <source>
        <dbReference type="Proteomes" id="UP000324831"/>
    </source>
</evidence>
<comment type="caution">
    <text evidence="1">The sequence shown here is derived from an EMBL/GenBank/DDBJ whole genome shotgun (WGS) entry which is preliminary data.</text>
</comment>
<proteinExistence type="predicted"/>
<name>A0A478FUS7_9MOLU</name>
<protein>
    <submittedName>
        <fullName evidence="1">Uncharacterized protein</fullName>
    </submittedName>
</protein>
<evidence type="ECO:0000313" key="1">
    <source>
        <dbReference type="EMBL" id="GCE63875.1"/>
    </source>
</evidence>